<keyword evidence="1" id="KW-0472">Membrane</keyword>
<keyword evidence="1" id="KW-1133">Transmembrane helix</keyword>
<proteinExistence type="predicted"/>
<reference evidence="2 3" key="1">
    <citation type="submission" date="2021-01" db="EMBL/GenBank/DDBJ databases">
        <title>Whole genome shotgun sequence of Actinoplanes couchii NBRC 106145.</title>
        <authorList>
            <person name="Komaki H."/>
            <person name="Tamura T."/>
        </authorList>
    </citation>
    <scope>NUCLEOTIDE SEQUENCE [LARGE SCALE GENOMIC DNA]</scope>
    <source>
        <strain evidence="2 3">NBRC 106145</strain>
    </source>
</reference>
<comment type="caution">
    <text evidence="2">The sequence shown here is derived from an EMBL/GenBank/DDBJ whole genome shotgun (WGS) entry which is preliminary data.</text>
</comment>
<sequence length="94" mass="10001">MQLTALTALVTALVLGLALLDRWVRRADLLMRVEDAREVAVPTVVWSLPVVSVFDAGLDPWNIGWLVFIVLSAIALALITAGTARAALAGHGAR</sequence>
<feature type="transmembrane region" description="Helical" evidence="1">
    <location>
        <begin position="63"/>
        <end position="88"/>
    </location>
</feature>
<accession>A0ABQ3XEH6</accession>
<keyword evidence="3" id="KW-1185">Reference proteome</keyword>
<evidence type="ECO:0000313" key="2">
    <source>
        <dbReference type="EMBL" id="GID56820.1"/>
    </source>
</evidence>
<evidence type="ECO:0000256" key="1">
    <source>
        <dbReference type="SAM" id="Phobius"/>
    </source>
</evidence>
<dbReference type="Proteomes" id="UP000612282">
    <property type="component" value="Unassembled WGS sequence"/>
</dbReference>
<organism evidence="2 3">
    <name type="scientific">Actinoplanes couchii</name>
    <dbReference type="NCBI Taxonomy" id="403638"/>
    <lineage>
        <taxon>Bacteria</taxon>
        <taxon>Bacillati</taxon>
        <taxon>Actinomycetota</taxon>
        <taxon>Actinomycetes</taxon>
        <taxon>Micromonosporales</taxon>
        <taxon>Micromonosporaceae</taxon>
        <taxon>Actinoplanes</taxon>
    </lineage>
</organism>
<dbReference type="EMBL" id="BOMG01000063">
    <property type="protein sequence ID" value="GID56820.1"/>
    <property type="molecule type" value="Genomic_DNA"/>
</dbReference>
<gene>
    <name evidence="2" type="ORF">Aco03nite_052240</name>
</gene>
<protein>
    <submittedName>
        <fullName evidence="2">Uncharacterized protein</fullName>
    </submittedName>
</protein>
<name>A0ABQ3XEH6_9ACTN</name>
<dbReference type="RefSeq" id="WP_203798777.1">
    <property type="nucleotide sequence ID" value="NZ_BAAAQE010000108.1"/>
</dbReference>
<keyword evidence="1" id="KW-0812">Transmembrane</keyword>
<evidence type="ECO:0000313" key="3">
    <source>
        <dbReference type="Proteomes" id="UP000612282"/>
    </source>
</evidence>